<dbReference type="AlphaFoldDB" id="A0A2R4X235"/>
<keyword evidence="5" id="KW-1185">Reference proteome</keyword>
<name>A0A2R4X235_9EURY</name>
<evidence type="ECO:0000313" key="4">
    <source>
        <dbReference type="EMBL" id="AWB27851.1"/>
    </source>
</evidence>
<sequence length="267" mass="27784">MSDESDRVADLSALIDEKNARIAALEAELDEARRLNRLVEEFVAAASEHLDDESTVDPPDAPAWPDWTRVGAGEASGDSTATGDSRAGDASEAGPAFDPDSGDDGLLPEAGSSDAEGRNDSDTDAADGSGDTLTDALAGLDAVESPDPRNSDLAALHDRIDALSDRAVAMLVHYHREGPATPVAAFEAGGVGGDRTAAYAANRELRTHEFVEHVGQGTYDTRFEDLVVDRIGGDPATIEDCRAELLDRVERAAAGVGAGAVTLDATE</sequence>
<dbReference type="Proteomes" id="UP000244727">
    <property type="component" value="Chromosome"/>
</dbReference>
<gene>
    <name evidence="4" type="ORF">HARCEL1_09065</name>
</gene>
<dbReference type="Pfam" id="PF26491">
    <property type="entry name" value="WH_Halo"/>
    <property type="match status" value="1"/>
</dbReference>
<feature type="region of interest" description="Disordered" evidence="2">
    <location>
        <begin position="47"/>
        <end position="133"/>
    </location>
</feature>
<reference evidence="4 5" key="1">
    <citation type="submission" date="2018-04" db="EMBL/GenBank/DDBJ databases">
        <title>Halococcoides cellulosivorans gen. nov., sp. nov., an extremely halophilic cellulose-utilizing haloarchaeon from hypersaline lakes.</title>
        <authorList>
            <person name="Sorokin D.Y."/>
            <person name="Toshchakov S.V."/>
            <person name="Samarov N.I."/>
            <person name="Korzhenkov A."/>
            <person name="Kublanov I.V."/>
        </authorList>
    </citation>
    <scope>NUCLEOTIDE SEQUENCE [LARGE SCALE GENOMIC DNA]</scope>
    <source>
        <strain evidence="4 5">HArcel1</strain>
    </source>
</reference>
<keyword evidence="1" id="KW-0175">Coiled coil</keyword>
<dbReference type="GeneID" id="36512654"/>
<evidence type="ECO:0000313" key="5">
    <source>
        <dbReference type="Proteomes" id="UP000244727"/>
    </source>
</evidence>
<protein>
    <recommendedName>
        <fullName evidence="3">Winged helix domain-containing protein</fullName>
    </recommendedName>
</protein>
<evidence type="ECO:0000256" key="2">
    <source>
        <dbReference type="SAM" id="MobiDB-lite"/>
    </source>
</evidence>
<feature type="coiled-coil region" evidence="1">
    <location>
        <begin position="8"/>
        <end position="42"/>
    </location>
</feature>
<accession>A0A2R4X235</accession>
<dbReference type="EMBL" id="CP028858">
    <property type="protein sequence ID" value="AWB27851.1"/>
    <property type="molecule type" value="Genomic_DNA"/>
</dbReference>
<proteinExistence type="predicted"/>
<dbReference type="InterPro" id="IPR058885">
    <property type="entry name" value="WHD_halobact"/>
</dbReference>
<evidence type="ECO:0000256" key="1">
    <source>
        <dbReference type="SAM" id="Coils"/>
    </source>
</evidence>
<dbReference type="KEGG" id="harc:HARCEL1_09065"/>
<dbReference type="RefSeq" id="WP_108382628.1">
    <property type="nucleotide sequence ID" value="NZ_CP028858.1"/>
</dbReference>
<organism evidence="4 5">
    <name type="scientific">Halococcoides cellulosivorans</name>
    <dbReference type="NCBI Taxonomy" id="1679096"/>
    <lineage>
        <taxon>Archaea</taxon>
        <taxon>Methanobacteriati</taxon>
        <taxon>Methanobacteriota</taxon>
        <taxon>Stenosarchaea group</taxon>
        <taxon>Halobacteria</taxon>
        <taxon>Halobacteriales</taxon>
        <taxon>Haloarculaceae</taxon>
        <taxon>Halococcoides</taxon>
    </lineage>
</organism>
<evidence type="ECO:0000259" key="3">
    <source>
        <dbReference type="Pfam" id="PF26491"/>
    </source>
</evidence>
<feature type="domain" description="Winged helix" evidence="3">
    <location>
        <begin position="149"/>
        <end position="253"/>
    </location>
</feature>